<gene>
    <name evidence="1" type="ORF">A2703_02950</name>
</gene>
<proteinExistence type="predicted"/>
<organism evidence="1 2">
    <name type="scientific">Candidatus Collierbacteria bacterium RIFCSPHIGHO2_01_FULL_50_25</name>
    <dbReference type="NCBI Taxonomy" id="1817722"/>
    <lineage>
        <taxon>Bacteria</taxon>
        <taxon>Candidatus Collieribacteriota</taxon>
    </lineage>
</organism>
<dbReference type="AlphaFoldDB" id="A0A1F5EVM7"/>
<sequence>MDKLTVMSGDDIRNIADIVGGDNAYWHFVKRINYGSLSVDRILVSDSLPSLGRGTYRRISKYGALSVNVVI</sequence>
<dbReference type="EMBL" id="MFAG01000032">
    <property type="protein sequence ID" value="OGD71435.1"/>
    <property type="molecule type" value="Genomic_DNA"/>
</dbReference>
<accession>A0A1F5EVM7</accession>
<evidence type="ECO:0000313" key="1">
    <source>
        <dbReference type="EMBL" id="OGD71435.1"/>
    </source>
</evidence>
<dbReference type="Proteomes" id="UP000177979">
    <property type="component" value="Unassembled WGS sequence"/>
</dbReference>
<protein>
    <submittedName>
        <fullName evidence="1">Uncharacterized protein</fullName>
    </submittedName>
</protein>
<name>A0A1F5EVM7_9BACT</name>
<evidence type="ECO:0000313" key="2">
    <source>
        <dbReference type="Proteomes" id="UP000177979"/>
    </source>
</evidence>
<comment type="caution">
    <text evidence="1">The sequence shown here is derived from an EMBL/GenBank/DDBJ whole genome shotgun (WGS) entry which is preliminary data.</text>
</comment>
<dbReference type="STRING" id="1817722.A2703_02950"/>
<reference evidence="1 2" key="1">
    <citation type="journal article" date="2016" name="Nat. Commun.">
        <title>Thousands of microbial genomes shed light on interconnected biogeochemical processes in an aquifer system.</title>
        <authorList>
            <person name="Anantharaman K."/>
            <person name="Brown C.T."/>
            <person name="Hug L.A."/>
            <person name="Sharon I."/>
            <person name="Castelle C.J."/>
            <person name="Probst A.J."/>
            <person name="Thomas B.C."/>
            <person name="Singh A."/>
            <person name="Wilkins M.J."/>
            <person name="Karaoz U."/>
            <person name="Brodie E.L."/>
            <person name="Williams K.H."/>
            <person name="Hubbard S.S."/>
            <person name="Banfield J.F."/>
        </authorList>
    </citation>
    <scope>NUCLEOTIDE SEQUENCE [LARGE SCALE GENOMIC DNA]</scope>
</reference>